<dbReference type="EMBL" id="JH604633">
    <property type="protein sequence ID" value="EHY66895.1"/>
    <property type="molecule type" value="Genomic_DNA"/>
</dbReference>
<feature type="compositionally biased region" description="Basic and acidic residues" evidence="1">
    <location>
        <begin position="258"/>
        <end position="272"/>
    </location>
</feature>
<feature type="region of interest" description="Disordered" evidence="1">
    <location>
        <begin position="258"/>
        <end position="283"/>
    </location>
</feature>
<gene>
    <name evidence="2" type="ORF">NERG_00535</name>
</gene>
<dbReference type="AlphaFoldDB" id="H8ZAB4"/>
<reference evidence="2" key="1">
    <citation type="submission" date="2011-03" db="EMBL/GenBank/DDBJ databases">
        <title>The Genome Sequence of Nematocida sp1 strain ERTm2.</title>
        <authorList>
            <consortium name="The Broad Institute Genome Sequencing Platform"/>
            <consortium name="The Broad Institute Genome Sequencing Center for Infectious Disease"/>
            <person name="Cuomo C."/>
            <person name="Troemel E."/>
            <person name="Young S.K."/>
            <person name="Zeng Q."/>
            <person name="Gargeya S."/>
            <person name="Fitzgerald M."/>
            <person name="Haas B."/>
            <person name="Abouelleil A."/>
            <person name="Alvarado L."/>
            <person name="Arachchi H.M."/>
            <person name="Berlin A."/>
            <person name="Brown A."/>
            <person name="Chapman S.B."/>
            <person name="Chen Z."/>
            <person name="Dunbar C."/>
            <person name="Freedman E."/>
            <person name="Gearin G."/>
            <person name="Gellesch M."/>
            <person name="Goldberg J."/>
            <person name="Griggs A."/>
            <person name="Gujja S."/>
            <person name="Heilman E.R."/>
            <person name="Heiman D."/>
            <person name="Howarth C."/>
            <person name="Larson L."/>
            <person name="Lui A."/>
            <person name="MacDonald P.J.P."/>
            <person name="Mehta T."/>
            <person name="Montmayeur A."/>
            <person name="Murphy C."/>
            <person name="Neiman D."/>
            <person name="Pearson M."/>
            <person name="Priest M."/>
            <person name="Roberts A."/>
            <person name="Saif S."/>
            <person name="Shea T."/>
            <person name="Shenoy N."/>
            <person name="Sisk P."/>
            <person name="Stolte C."/>
            <person name="Sykes S."/>
            <person name="White J."/>
            <person name="Yandava C."/>
            <person name="Wortman J."/>
            <person name="Nusbaum C."/>
            <person name="Birren B."/>
        </authorList>
    </citation>
    <scope>NUCLEOTIDE SEQUENCE</scope>
    <source>
        <strain evidence="2">ERTm2</strain>
    </source>
</reference>
<proteinExistence type="predicted"/>
<organism evidence="2">
    <name type="scientific">Nematocida ausubeli (strain ATCC PRA-371 / ERTm2)</name>
    <name type="common">Nematode killer fungus</name>
    <dbReference type="NCBI Taxonomy" id="1913371"/>
    <lineage>
        <taxon>Eukaryota</taxon>
        <taxon>Fungi</taxon>
        <taxon>Fungi incertae sedis</taxon>
        <taxon>Microsporidia</taxon>
        <taxon>Nematocida</taxon>
    </lineage>
</organism>
<dbReference type="Proteomes" id="UP000005622">
    <property type="component" value="Unassembled WGS sequence"/>
</dbReference>
<evidence type="ECO:0000256" key="1">
    <source>
        <dbReference type="SAM" id="MobiDB-lite"/>
    </source>
</evidence>
<name>H8ZAB4_NEMA1</name>
<dbReference type="HOGENOM" id="CLU_980362_0_0_1"/>
<feature type="compositionally biased region" description="Polar residues" evidence="1">
    <location>
        <begin position="163"/>
        <end position="176"/>
    </location>
</feature>
<feature type="region of interest" description="Disordered" evidence="1">
    <location>
        <begin position="163"/>
        <end position="187"/>
    </location>
</feature>
<sequence length="283" mass="32610">MENIQDWVQLVIKEEVSVREITNALETEKIEAQSILEILFLDYLKIKKRELNLETIRYADKKTEITRVIEECTEYLKAMQELARNKEISMGDKLSMLIEKTVESGYIIKREEKIYLSQEKERIKNKLAEAPSIGIALVYISISLLTRLEMIKIEKSILELPQDTQEGKSPSKTTMPLSVHKVPTSSHPIRITGQTSQEDIQNMLRQENSYTMTIEQYGERMMKIMEDQGLSLAPSEVASNEPEDADILADLEPAIKKAQKEQERQKKEKDDLCYGDGNRIGRK</sequence>
<evidence type="ECO:0000313" key="2">
    <source>
        <dbReference type="EMBL" id="EHY66895.1"/>
    </source>
</evidence>
<protein>
    <submittedName>
        <fullName evidence="2">Uncharacterized protein</fullName>
    </submittedName>
</protein>
<accession>H8ZAB4</accession>